<dbReference type="GO" id="GO:0070967">
    <property type="term" value="F:coenzyme F420 binding"/>
    <property type="evidence" value="ECO:0007669"/>
    <property type="project" value="TreeGrafter"/>
</dbReference>
<feature type="domain" description="Pyridoxamine 5'-phosphate oxidase N-terminal" evidence="2">
    <location>
        <begin position="16"/>
        <end position="97"/>
    </location>
</feature>
<reference evidence="3 4" key="1">
    <citation type="submission" date="2012-08" db="EMBL/GenBank/DDBJ databases">
        <title>Whole genome shotgun sequence of Gordonia namibiensis NBRC 108229.</title>
        <authorList>
            <person name="Isaki-Nakamura S."/>
            <person name="Hosoyama A."/>
            <person name="Tsuchikane K."/>
            <person name="Katsumata H."/>
            <person name="Baba S."/>
            <person name="Yamazaki S."/>
            <person name="Fujita N."/>
        </authorList>
    </citation>
    <scope>NUCLEOTIDE SEQUENCE [LARGE SCALE GENOMIC DNA]</scope>
    <source>
        <strain evidence="3 4">NBRC 108229</strain>
    </source>
</reference>
<evidence type="ECO:0000313" key="4">
    <source>
        <dbReference type="Proteomes" id="UP000035058"/>
    </source>
</evidence>
<dbReference type="InterPro" id="IPR019965">
    <property type="entry name" value="PPOX_F420-dep_Rv2061_put"/>
</dbReference>
<sequence length="134" mass="14361">MTSQDSTNTFGEAGSAKYVQLTTYRKDGTPVSSPVWAVLDGDRLLVWTESESWKVKRLKRNPKVVVQATDARGSKLSGEPVSGTGVVLDAEGTAHVRKKLIEKYGLLARVLIFSSKLRRGAGGTIGLAITAGDQ</sequence>
<evidence type="ECO:0000256" key="1">
    <source>
        <dbReference type="ARBA" id="ARBA00023002"/>
    </source>
</evidence>
<dbReference type="Pfam" id="PF01243">
    <property type="entry name" value="PNPOx_N"/>
    <property type="match status" value="1"/>
</dbReference>
<dbReference type="InterPro" id="IPR052019">
    <property type="entry name" value="F420H2_bilvrd_red/Heme_oxyg"/>
</dbReference>
<keyword evidence="4" id="KW-1185">Reference proteome</keyword>
<name>K6XSE7_9ACTN</name>
<dbReference type="PANTHER" id="PTHR35176:SF11">
    <property type="entry name" value="PYRIDOXAMINE 5'-PHOSPHATE OXIDASE FAMILY PROTEIN"/>
    <property type="match status" value="1"/>
</dbReference>
<dbReference type="Proteomes" id="UP000035058">
    <property type="component" value="Unassembled WGS sequence"/>
</dbReference>
<protein>
    <recommendedName>
        <fullName evidence="2">Pyridoxamine 5'-phosphate oxidase N-terminal domain-containing protein</fullName>
    </recommendedName>
</protein>
<dbReference type="InterPro" id="IPR012349">
    <property type="entry name" value="Split_barrel_FMN-bd"/>
</dbReference>
<dbReference type="EMBL" id="BAHE01000033">
    <property type="protein sequence ID" value="GAC01765.1"/>
    <property type="molecule type" value="Genomic_DNA"/>
</dbReference>
<dbReference type="InterPro" id="IPR011576">
    <property type="entry name" value="Pyridox_Oxase_N"/>
</dbReference>
<evidence type="ECO:0000259" key="2">
    <source>
        <dbReference type="Pfam" id="PF01243"/>
    </source>
</evidence>
<dbReference type="PANTHER" id="PTHR35176">
    <property type="entry name" value="HEME OXYGENASE HI_0854-RELATED"/>
    <property type="match status" value="1"/>
</dbReference>
<proteinExistence type="predicted"/>
<keyword evidence="1" id="KW-0560">Oxidoreductase</keyword>
<dbReference type="NCBIfam" id="TIGR03666">
    <property type="entry name" value="Rv2061_F420"/>
    <property type="match status" value="1"/>
</dbReference>
<dbReference type="AlphaFoldDB" id="K6XSE7"/>
<organism evidence="3 4">
    <name type="scientific">Gordonia namibiensis NBRC 108229</name>
    <dbReference type="NCBI Taxonomy" id="1208314"/>
    <lineage>
        <taxon>Bacteria</taxon>
        <taxon>Bacillati</taxon>
        <taxon>Actinomycetota</taxon>
        <taxon>Actinomycetes</taxon>
        <taxon>Mycobacteriales</taxon>
        <taxon>Gordoniaceae</taxon>
        <taxon>Gordonia</taxon>
    </lineage>
</organism>
<dbReference type="GO" id="GO:0005829">
    <property type="term" value="C:cytosol"/>
    <property type="evidence" value="ECO:0007669"/>
    <property type="project" value="TreeGrafter"/>
</dbReference>
<dbReference type="SUPFAM" id="SSF50475">
    <property type="entry name" value="FMN-binding split barrel"/>
    <property type="match status" value="1"/>
</dbReference>
<dbReference type="RefSeq" id="WP_006867924.1">
    <property type="nucleotide sequence ID" value="NZ_BAHE01000033.1"/>
</dbReference>
<dbReference type="GO" id="GO:0016627">
    <property type="term" value="F:oxidoreductase activity, acting on the CH-CH group of donors"/>
    <property type="evidence" value="ECO:0007669"/>
    <property type="project" value="TreeGrafter"/>
</dbReference>
<comment type="caution">
    <text evidence="3">The sequence shown here is derived from an EMBL/GenBank/DDBJ whole genome shotgun (WGS) entry which is preliminary data.</text>
</comment>
<evidence type="ECO:0000313" key="3">
    <source>
        <dbReference type="EMBL" id="GAC01765.1"/>
    </source>
</evidence>
<dbReference type="Gene3D" id="2.30.110.10">
    <property type="entry name" value="Electron Transport, Fmn-binding Protein, Chain A"/>
    <property type="match status" value="1"/>
</dbReference>
<gene>
    <name evidence="3" type="ORF">GONAM_33_00090</name>
</gene>
<accession>K6XSE7</accession>